<dbReference type="NCBIfam" id="TIGR01770">
    <property type="entry name" value="NDH_I_N"/>
    <property type="match status" value="1"/>
</dbReference>
<reference evidence="8 9" key="1">
    <citation type="journal article" date="2013" name="Genome Announc.">
        <title>Draft genome sequences for three mercury-methylating, sulfate-reducing bacteria.</title>
        <authorList>
            <person name="Brown S.D."/>
            <person name="Hurt R.A.Jr."/>
            <person name="Gilmour C.C."/>
            <person name="Elias D.A."/>
        </authorList>
    </citation>
    <scope>NUCLEOTIDE SEQUENCE [LARGE SCALE GENOMIC DNA]</scope>
    <source>
        <strain evidence="8 9">DSM 16529</strain>
    </source>
</reference>
<feature type="transmembrane region" description="Helical" evidence="5">
    <location>
        <begin position="267"/>
        <end position="288"/>
    </location>
</feature>
<keyword evidence="9" id="KW-1185">Reference proteome</keyword>
<keyword evidence="5" id="KW-0520">NAD</keyword>
<evidence type="ECO:0000256" key="1">
    <source>
        <dbReference type="ARBA" id="ARBA00004127"/>
    </source>
</evidence>
<feature type="transmembrane region" description="Helical" evidence="5">
    <location>
        <begin position="200"/>
        <end position="227"/>
    </location>
</feature>
<feature type="transmembrane region" description="Helical" evidence="5">
    <location>
        <begin position="295"/>
        <end position="316"/>
    </location>
</feature>
<feature type="transmembrane region" description="Helical" evidence="5">
    <location>
        <begin position="440"/>
        <end position="463"/>
    </location>
</feature>
<comment type="catalytic activity">
    <reaction evidence="5">
        <text>a quinone + NADH + 5 H(+)(in) = a quinol + NAD(+) + 4 H(+)(out)</text>
        <dbReference type="Rhea" id="RHEA:57888"/>
        <dbReference type="ChEBI" id="CHEBI:15378"/>
        <dbReference type="ChEBI" id="CHEBI:24646"/>
        <dbReference type="ChEBI" id="CHEBI:57540"/>
        <dbReference type="ChEBI" id="CHEBI:57945"/>
        <dbReference type="ChEBI" id="CHEBI:132124"/>
    </reaction>
</comment>
<dbReference type="OrthoDB" id="9805769at2"/>
<evidence type="ECO:0000256" key="3">
    <source>
        <dbReference type="ARBA" id="ARBA00022989"/>
    </source>
</evidence>
<dbReference type="AlphaFoldDB" id="S7TF55"/>
<keyword evidence="4 5" id="KW-0472">Membrane</keyword>
<dbReference type="GO" id="GO:0050136">
    <property type="term" value="F:NADH dehydrogenase (quinone) (non-electrogenic) activity"/>
    <property type="evidence" value="ECO:0007669"/>
    <property type="project" value="UniProtKB-UniRule"/>
</dbReference>
<comment type="similarity">
    <text evidence="5">Belongs to the complex I subunit 2 family.</text>
</comment>
<dbReference type="GO" id="GO:0008137">
    <property type="term" value="F:NADH dehydrogenase (ubiquinone) activity"/>
    <property type="evidence" value="ECO:0007669"/>
    <property type="project" value="InterPro"/>
</dbReference>
<feature type="transmembrane region" description="Helical" evidence="5">
    <location>
        <begin position="362"/>
        <end position="379"/>
    </location>
</feature>
<evidence type="ECO:0000256" key="4">
    <source>
        <dbReference type="ARBA" id="ARBA00023136"/>
    </source>
</evidence>
<protein>
    <recommendedName>
        <fullName evidence="5">NADH-quinone oxidoreductase subunit N</fullName>
        <ecNumber evidence="5">7.1.1.-</ecNumber>
    </recommendedName>
    <alternativeName>
        <fullName evidence="5">NADH dehydrogenase I subunit N</fullName>
    </alternativeName>
    <alternativeName>
        <fullName evidence="5">NDH-1 subunit N</fullName>
    </alternativeName>
</protein>
<dbReference type="Pfam" id="PF00361">
    <property type="entry name" value="Proton_antipo_M"/>
    <property type="match status" value="1"/>
</dbReference>
<dbReference type="GO" id="GO:0048038">
    <property type="term" value="F:quinone binding"/>
    <property type="evidence" value="ECO:0007669"/>
    <property type="project" value="UniProtKB-KW"/>
</dbReference>
<keyword evidence="5" id="KW-0830">Ubiquinone</keyword>
<keyword evidence="5" id="KW-1278">Translocase</keyword>
<keyword evidence="2 5" id="KW-0812">Transmembrane</keyword>
<dbReference type="InterPro" id="IPR001750">
    <property type="entry name" value="ND/Mrp_TM"/>
</dbReference>
<feature type="transmembrane region" description="Helical" evidence="5">
    <location>
        <begin position="239"/>
        <end position="261"/>
    </location>
</feature>
<dbReference type="HAMAP" id="MF_00445">
    <property type="entry name" value="NDH1_NuoN_1"/>
    <property type="match status" value="1"/>
</dbReference>
<feature type="transmembrane region" description="Helical" evidence="5">
    <location>
        <begin position="35"/>
        <end position="56"/>
    </location>
</feature>
<dbReference type="PATRIC" id="fig|1121439.3.peg.431"/>
<comment type="caution">
    <text evidence="8">The sequence shown here is derived from an EMBL/GenBank/DDBJ whole genome shotgun (WGS) entry which is preliminary data.</text>
</comment>
<dbReference type="GO" id="GO:0042773">
    <property type="term" value="P:ATP synthesis coupled electron transport"/>
    <property type="evidence" value="ECO:0007669"/>
    <property type="project" value="InterPro"/>
</dbReference>
<organism evidence="8 9">
    <name type="scientific">Alkalidesulfovibrio alkalitolerans DSM 16529</name>
    <dbReference type="NCBI Taxonomy" id="1121439"/>
    <lineage>
        <taxon>Bacteria</taxon>
        <taxon>Pseudomonadati</taxon>
        <taxon>Thermodesulfobacteriota</taxon>
        <taxon>Desulfovibrionia</taxon>
        <taxon>Desulfovibrionales</taxon>
        <taxon>Desulfovibrionaceae</taxon>
        <taxon>Alkalidesulfovibrio</taxon>
    </lineage>
</organism>
<evidence type="ECO:0000259" key="7">
    <source>
        <dbReference type="Pfam" id="PF00361"/>
    </source>
</evidence>
<dbReference type="GO" id="GO:0012505">
    <property type="term" value="C:endomembrane system"/>
    <property type="evidence" value="ECO:0007669"/>
    <property type="project" value="UniProtKB-SubCell"/>
</dbReference>
<dbReference type="STRING" id="1121439.dsat_2047"/>
<dbReference type="InterPro" id="IPR010096">
    <property type="entry name" value="NADH-Q_OxRdtase_suN/2"/>
</dbReference>
<accession>S7TF55</accession>
<dbReference type="RefSeq" id="WP_020885933.1">
    <property type="nucleotide sequence ID" value="NZ_ATHI01000004.1"/>
</dbReference>
<feature type="transmembrane region" description="Helical" evidence="5">
    <location>
        <begin position="399"/>
        <end position="419"/>
    </location>
</feature>
<comment type="function">
    <text evidence="5">NDH-1 shuttles electrons from NADH, via FMN and iron-sulfur (Fe-S) centers, to quinones in the respiratory chain. The immediate electron acceptor for the enzyme in this species is believed to be ubiquinone. Couples the redox reaction to proton translocation (for every two electrons transferred, four hydrogen ions are translocated across the cytoplasmic membrane), and thus conserves the redox energy in a proton gradient.</text>
</comment>
<keyword evidence="5" id="KW-0813">Transport</keyword>
<evidence type="ECO:0000256" key="5">
    <source>
        <dbReference type="HAMAP-Rule" id="MF_00445"/>
    </source>
</evidence>
<name>S7TF55_9BACT</name>
<dbReference type="GO" id="GO:0005886">
    <property type="term" value="C:plasma membrane"/>
    <property type="evidence" value="ECO:0007669"/>
    <property type="project" value="UniProtKB-SubCell"/>
</dbReference>
<feature type="domain" description="NADH:quinone oxidoreductase/Mrp antiporter transmembrane" evidence="7">
    <location>
        <begin position="124"/>
        <end position="414"/>
    </location>
</feature>
<dbReference type="EMBL" id="ATHI01000004">
    <property type="protein sequence ID" value="EPR35346.1"/>
    <property type="molecule type" value="Genomic_DNA"/>
</dbReference>
<keyword evidence="3 5" id="KW-1133">Transmembrane helix</keyword>
<dbReference type="eggNOG" id="COG1007">
    <property type="taxonomic scope" value="Bacteria"/>
</dbReference>
<evidence type="ECO:0000313" key="9">
    <source>
        <dbReference type="Proteomes" id="UP000014975"/>
    </source>
</evidence>
<evidence type="ECO:0000256" key="2">
    <source>
        <dbReference type="ARBA" id="ARBA00022692"/>
    </source>
</evidence>
<keyword evidence="5" id="KW-0874">Quinone</keyword>
<feature type="transmembrane region" description="Helical" evidence="5">
    <location>
        <begin position="160"/>
        <end position="180"/>
    </location>
</feature>
<feature type="transmembrane region" description="Helical" evidence="5">
    <location>
        <begin position="76"/>
        <end position="94"/>
    </location>
</feature>
<gene>
    <name evidence="5" type="primary">nuoN</name>
    <name evidence="8" type="ORF">dsat_2047</name>
</gene>
<feature type="transmembrane region" description="Helical" evidence="5">
    <location>
        <begin position="322"/>
        <end position="341"/>
    </location>
</feature>
<evidence type="ECO:0000313" key="8">
    <source>
        <dbReference type="EMBL" id="EPR35346.1"/>
    </source>
</evidence>
<proteinExistence type="inferred from homology"/>
<dbReference type="PANTHER" id="PTHR22773">
    <property type="entry name" value="NADH DEHYDROGENASE"/>
    <property type="match status" value="1"/>
</dbReference>
<evidence type="ECO:0000256" key="6">
    <source>
        <dbReference type="RuleBase" id="RU000320"/>
    </source>
</evidence>
<dbReference type="EC" id="7.1.1.-" evidence="5"/>
<dbReference type="Proteomes" id="UP000014975">
    <property type="component" value="Unassembled WGS sequence"/>
</dbReference>
<comment type="subunit">
    <text evidence="5">NDH-1 is composed of 14 different subunits. Subunits NuoA, H, J, K, L, M, N constitute the membrane sector of the complex.</text>
</comment>
<comment type="subcellular location">
    <subcellularLocation>
        <location evidence="5">Cell membrane</location>
        <topology evidence="5">Multi-pass membrane protein</topology>
    </subcellularLocation>
    <subcellularLocation>
        <location evidence="1">Endomembrane system</location>
        <topology evidence="1">Multi-pass membrane protein</topology>
    </subcellularLocation>
    <subcellularLocation>
        <location evidence="6">Membrane</location>
        <topology evidence="6">Multi-pass membrane protein</topology>
    </subcellularLocation>
</comment>
<sequence>MNFDILRVLPELYQLLLVLGLFVQTCAPREKWGEVTWVPAAAAVGLLVSLVGLGAGAGETTLMFWESYQVDGMSQFFKLVISLGFLVTVLNGMSQPTLADEKRSDYMLFLALSAWGLMLLASSVELVLIFVALEVSSYSLYAIVPLRARERRAAEAGLKYILFGAAATAISLYGLSYIIAWQHSTYLTDLSRAVWSFADAPMACIGLGLFLCGFFYKLALFPFHFWAPDVYDGTSNETAAYVATLPKLGAVVILVRLAAMLEPGIEVTTFIAILGALSMTFGNLAALAQTDIKRILGYSSVAHAGYVTLGLVAGTAAGLSAAAFYALVYLLMNLTCFWVVCRLAQDGRNLHLDDLNGLFKRAPGLALILLVAAFALVGLPPTAGFTGKLYLLSSAWDRGYDWLVIVAAVNTAISIYYYLNMVRHAYTHEPETAPDGGAAVAVHPCSLAVGGLLAASVLLLGVLPASVFDLVQAAGQALLP</sequence>
<keyword evidence="5" id="KW-1003">Cell membrane</keyword>